<dbReference type="AlphaFoldDB" id="A0A3M9N883"/>
<accession>A0A3M9N883</accession>
<evidence type="ECO:0000313" key="4">
    <source>
        <dbReference type="Proteomes" id="UP000267223"/>
    </source>
</evidence>
<sequence length="151" mass="17011">MKQTILTTAFLISMSLAIHAQTSVQDNSAEQEVTTVVEQLKDALMKSDVAFFEKYFADTYIFTDPGGKVNGKADLVDFIKAGNLKFESIIPDDRKVTVYENVAVVTQHDTEKGHVGHEDISGEYRWMYILKKQGDDWEIVAMQGTRVMQAK</sequence>
<reference evidence="3 4" key="1">
    <citation type="submission" date="2018-11" db="EMBL/GenBank/DDBJ databases">
        <title>Draft genome sequence of Ferruginibacter sp. BO-59.</title>
        <authorList>
            <person name="Im W.T."/>
        </authorList>
    </citation>
    <scope>NUCLEOTIDE SEQUENCE [LARGE SCALE GENOMIC DNA]</scope>
    <source>
        <strain evidence="3 4">BO-59</strain>
    </source>
</reference>
<dbReference type="Proteomes" id="UP000267223">
    <property type="component" value="Unassembled WGS sequence"/>
</dbReference>
<name>A0A3M9N883_9BACT</name>
<feature type="domain" description="DUF4440" evidence="2">
    <location>
        <begin position="34"/>
        <end position="139"/>
    </location>
</feature>
<dbReference type="SUPFAM" id="SSF54427">
    <property type="entry name" value="NTF2-like"/>
    <property type="match status" value="1"/>
</dbReference>
<evidence type="ECO:0000313" key="3">
    <source>
        <dbReference type="EMBL" id="RNI33527.1"/>
    </source>
</evidence>
<dbReference type="OrthoDB" id="1445948at2"/>
<gene>
    <name evidence="3" type="ORF">EFY79_18985</name>
</gene>
<keyword evidence="1" id="KW-0732">Signal</keyword>
<protein>
    <submittedName>
        <fullName evidence="3">Nuclear transport factor 2 family protein</fullName>
    </submittedName>
</protein>
<feature type="signal peptide" evidence="1">
    <location>
        <begin position="1"/>
        <end position="20"/>
    </location>
</feature>
<dbReference type="EMBL" id="RJJR01000019">
    <property type="protein sequence ID" value="RNI33527.1"/>
    <property type="molecule type" value="Genomic_DNA"/>
</dbReference>
<evidence type="ECO:0000256" key="1">
    <source>
        <dbReference type="SAM" id="SignalP"/>
    </source>
</evidence>
<dbReference type="InterPro" id="IPR027843">
    <property type="entry name" value="DUF4440"/>
</dbReference>
<feature type="chain" id="PRO_5018050997" evidence="1">
    <location>
        <begin position="21"/>
        <end position="151"/>
    </location>
</feature>
<evidence type="ECO:0000259" key="2">
    <source>
        <dbReference type="Pfam" id="PF14534"/>
    </source>
</evidence>
<dbReference type="Gene3D" id="3.10.450.50">
    <property type="match status" value="1"/>
</dbReference>
<dbReference type="RefSeq" id="WP_123122331.1">
    <property type="nucleotide sequence ID" value="NZ_RJJR01000019.1"/>
</dbReference>
<dbReference type="InterPro" id="IPR032710">
    <property type="entry name" value="NTF2-like_dom_sf"/>
</dbReference>
<dbReference type="Pfam" id="PF14534">
    <property type="entry name" value="DUF4440"/>
    <property type="match status" value="1"/>
</dbReference>
<proteinExistence type="predicted"/>
<comment type="caution">
    <text evidence="3">The sequence shown here is derived from an EMBL/GenBank/DDBJ whole genome shotgun (WGS) entry which is preliminary data.</text>
</comment>
<keyword evidence="4" id="KW-1185">Reference proteome</keyword>
<organism evidence="3 4">
    <name type="scientific">Hanamia caeni</name>
    <dbReference type="NCBI Taxonomy" id="2294116"/>
    <lineage>
        <taxon>Bacteria</taxon>
        <taxon>Pseudomonadati</taxon>
        <taxon>Bacteroidota</taxon>
        <taxon>Chitinophagia</taxon>
        <taxon>Chitinophagales</taxon>
        <taxon>Chitinophagaceae</taxon>
        <taxon>Hanamia</taxon>
    </lineage>
</organism>